<dbReference type="Gene3D" id="1.10.10.10">
    <property type="entry name" value="Winged helix-like DNA-binding domain superfamily/Winged helix DNA-binding domain"/>
    <property type="match status" value="1"/>
</dbReference>
<evidence type="ECO:0000256" key="2">
    <source>
        <dbReference type="ARBA" id="ARBA00009674"/>
    </source>
</evidence>
<dbReference type="InterPro" id="IPR008570">
    <property type="entry name" value="ESCRT-II_cplx_Vps25-sub"/>
</dbReference>
<dbReference type="GO" id="GO:0042803">
    <property type="term" value="F:protein homodimerization activity"/>
    <property type="evidence" value="ECO:0007669"/>
    <property type="project" value="TreeGrafter"/>
</dbReference>
<dbReference type="STRING" id="1531966.A0A0A1TKE6"/>
<comment type="subcellular location">
    <subcellularLocation>
        <location evidence="1">Cytoplasm</location>
    </subcellularLocation>
</comment>
<dbReference type="InterPro" id="IPR014041">
    <property type="entry name" value="ESCRT-II_cplx_Vps25-sub_N"/>
</dbReference>
<dbReference type="EMBL" id="CDHN01000003">
    <property type="protein sequence ID" value="CEJ91098.1"/>
    <property type="molecule type" value="Genomic_DNA"/>
</dbReference>
<keyword evidence="9" id="KW-1185">Reference proteome</keyword>
<dbReference type="GO" id="GO:0005198">
    <property type="term" value="F:structural molecule activity"/>
    <property type="evidence" value="ECO:0007669"/>
    <property type="project" value="TreeGrafter"/>
</dbReference>
<reference evidence="8 9" key="1">
    <citation type="journal article" date="2015" name="Genome Announc.">
        <title>Draft Genome Sequence and Gene Annotation of the Entomopathogenic Fungus Verticillium hemipterigenum.</title>
        <authorList>
            <person name="Horn F."/>
            <person name="Habel A."/>
            <person name="Scharf D.H."/>
            <person name="Dworschak J."/>
            <person name="Brakhage A.A."/>
            <person name="Guthke R."/>
            <person name="Hertweck C."/>
            <person name="Linde J."/>
        </authorList>
    </citation>
    <scope>NUCLEOTIDE SEQUENCE [LARGE SCALE GENOMIC DNA]</scope>
</reference>
<dbReference type="SUPFAM" id="SSF46785">
    <property type="entry name" value="Winged helix' DNA-binding domain"/>
    <property type="match status" value="2"/>
</dbReference>
<comment type="similarity">
    <text evidence="2">Belongs to the VPS25 family.</text>
</comment>
<accession>A0A0A1TKE6</accession>
<evidence type="ECO:0000256" key="7">
    <source>
        <dbReference type="ARBA" id="ARBA00030094"/>
    </source>
</evidence>
<evidence type="ECO:0000256" key="6">
    <source>
        <dbReference type="ARBA" id="ARBA00022927"/>
    </source>
</evidence>
<dbReference type="AlphaFoldDB" id="A0A0A1TKE6"/>
<evidence type="ECO:0000256" key="3">
    <source>
        <dbReference type="ARBA" id="ARBA00017934"/>
    </source>
</evidence>
<dbReference type="PANTHER" id="PTHR13149:SF0">
    <property type="entry name" value="VACUOLAR PROTEIN-SORTING-ASSOCIATED PROTEIN 25"/>
    <property type="match status" value="1"/>
</dbReference>
<evidence type="ECO:0000313" key="8">
    <source>
        <dbReference type="EMBL" id="CEJ91098.1"/>
    </source>
</evidence>
<dbReference type="FunFam" id="1.10.10.570:FF:000003">
    <property type="entry name" value="Vacuolar protein-sorting-associated protein 25"/>
    <property type="match status" value="1"/>
</dbReference>
<keyword evidence="5" id="KW-0963">Cytoplasm</keyword>
<dbReference type="PANTHER" id="PTHR13149">
    <property type="entry name" value="VACUOLAR PROTEIN SORTING-ASSOCIATED PROTEIN VPS25"/>
    <property type="match status" value="1"/>
</dbReference>
<gene>
    <name evidence="8" type="ORF">VHEMI06836</name>
</gene>
<sequence length="183" mass="20581">MAASAAAAAPFSFPREYSFPPFFTRQTNLTTHHAQLTKWSALVLAYARHHKMFRLSLSSAAETDLFHNKAINRRLQPADIRDVFDFMRKEGRADYVSEGAQDVVFIFWKTIDEWAAVVEAFVDQTAHKGSILTLYELSEGDATLGTDLHGIDAEILRKALNVLVKRGKAQIFGQEDSLGVKFF</sequence>
<dbReference type="HOGENOM" id="CLU_087657_0_1_1"/>
<organism evidence="8 9">
    <name type="scientific">[Torrubiella] hemipterigena</name>
    <dbReference type="NCBI Taxonomy" id="1531966"/>
    <lineage>
        <taxon>Eukaryota</taxon>
        <taxon>Fungi</taxon>
        <taxon>Dikarya</taxon>
        <taxon>Ascomycota</taxon>
        <taxon>Pezizomycotina</taxon>
        <taxon>Sordariomycetes</taxon>
        <taxon>Hypocreomycetidae</taxon>
        <taxon>Hypocreales</taxon>
        <taxon>Clavicipitaceae</taxon>
        <taxon>Clavicipitaceae incertae sedis</taxon>
        <taxon>'Torrubiella' clade</taxon>
    </lineage>
</organism>
<dbReference type="Pfam" id="PF05871">
    <property type="entry name" value="ESCRT-II"/>
    <property type="match status" value="1"/>
</dbReference>
<keyword evidence="6" id="KW-0653">Protein transport</keyword>
<dbReference type="Gene3D" id="1.10.10.570">
    <property type="entry name" value="Winged helix' DNA-binding domain. Chain C. Domain 1"/>
    <property type="match status" value="1"/>
</dbReference>
<dbReference type="GO" id="GO:0016236">
    <property type="term" value="P:macroautophagy"/>
    <property type="evidence" value="ECO:0007669"/>
    <property type="project" value="UniProtKB-ARBA"/>
</dbReference>
<dbReference type="GO" id="GO:0000814">
    <property type="term" value="C:ESCRT II complex"/>
    <property type="evidence" value="ECO:0007669"/>
    <property type="project" value="InterPro"/>
</dbReference>
<dbReference type="InterPro" id="IPR036388">
    <property type="entry name" value="WH-like_DNA-bd_sf"/>
</dbReference>
<proteinExistence type="inferred from homology"/>
<dbReference type="FunFam" id="1.10.10.10:FF:000141">
    <property type="entry name" value="vacuolar protein-sorting-associated protein 25"/>
    <property type="match status" value="1"/>
</dbReference>
<dbReference type="GO" id="GO:0043328">
    <property type="term" value="P:protein transport to vacuole involved in ubiquitin-dependent protein catabolic process via the multivesicular body sorting pathway"/>
    <property type="evidence" value="ECO:0007669"/>
    <property type="project" value="TreeGrafter"/>
</dbReference>
<evidence type="ECO:0000256" key="5">
    <source>
        <dbReference type="ARBA" id="ARBA00022490"/>
    </source>
</evidence>
<keyword evidence="4" id="KW-0813">Transport</keyword>
<dbReference type="Proteomes" id="UP000039046">
    <property type="component" value="Unassembled WGS sequence"/>
</dbReference>
<name>A0A0A1TKE6_9HYPO</name>
<evidence type="ECO:0000313" key="9">
    <source>
        <dbReference type="Proteomes" id="UP000039046"/>
    </source>
</evidence>
<protein>
    <recommendedName>
        <fullName evidence="3">Vacuolar protein-sorting-associated protein 25</fullName>
    </recommendedName>
    <alternativeName>
        <fullName evidence="7">ESCRT-II complex subunit VPS25</fullName>
    </alternativeName>
</protein>
<dbReference type="OrthoDB" id="342264at2759"/>
<evidence type="ECO:0000256" key="1">
    <source>
        <dbReference type="ARBA" id="ARBA00004496"/>
    </source>
</evidence>
<dbReference type="InterPro" id="IPR036390">
    <property type="entry name" value="WH_DNA-bd_sf"/>
</dbReference>
<evidence type="ECO:0000256" key="4">
    <source>
        <dbReference type="ARBA" id="ARBA00022448"/>
    </source>
</evidence>